<reference evidence="2" key="2">
    <citation type="journal article" date="2020" name="Microorganisms">
        <title>Osmotic Adaptation and Compatible Solute Biosynthesis of Phototrophic Bacteria as Revealed from Genome Analyses.</title>
        <authorList>
            <person name="Imhoff J.F."/>
            <person name="Rahn T."/>
            <person name="Kunzel S."/>
            <person name="Keller A."/>
            <person name="Neulinger S.C."/>
        </authorList>
    </citation>
    <scope>NUCLEOTIDE SEQUENCE</scope>
    <source>
        <strain evidence="2">LMG 28126</strain>
    </source>
</reference>
<dbReference type="EMBL" id="NHSD01000242">
    <property type="protein sequence ID" value="MBK5927387.1"/>
    <property type="molecule type" value="Genomic_DNA"/>
</dbReference>
<dbReference type="RefSeq" id="WP_201157147.1">
    <property type="nucleotide sequence ID" value="NZ_NHSD01000242.1"/>
</dbReference>
<protein>
    <recommendedName>
        <fullName evidence="1">Amidase domain-containing protein</fullName>
    </recommendedName>
</protein>
<proteinExistence type="predicted"/>
<sequence>MTSDPARLGAVAARDAIRAGTLDPAALMEACLARIAARDAVVRAWDFLDPAQARAARPGRGLLSGLPVGVKDVIETADMPTACASAIHAGRRTGRDAACVAALRGAGGVVPGKTATTEFAGYHPTVTRNPHNPAHTPGGSSSGSAAAVADYQVPLAIGTQTAGSVLRPAAFCGVVGFKPSFGVIDTGGLFHFSASLDTLGVFARSVADAGLGVAALSGWSALAEVRPAAPARVRLIPAPSWHLASDAGRAALMEAAGRIADAGVAVDDSPLPGDMADALAALADAQALIQPYEGRRALAWERTHHADRLSPALRAAFDAMDAVPFEDYRAARQLQSAWQHRIAALMAPDEVWLTLPAAGEAPEGTATGDPVFNRVWTLLHLPAISLPHGHGPAGLPLGVQMVGRHDATLLAHAAWLEPRLTPAPVP</sequence>
<comment type="caution">
    <text evidence="2">The sequence shown here is derived from an EMBL/GenBank/DDBJ whole genome shotgun (WGS) entry which is preliminary data.</text>
</comment>
<dbReference type="GO" id="GO:0003824">
    <property type="term" value="F:catalytic activity"/>
    <property type="evidence" value="ECO:0007669"/>
    <property type="project" value="InterPro"/>
</dbReference>
<keyword evidence="3" id="KW-1185">Reference proteome</keyword>
<dbReference type="InterPro" id="IPR036928">
    <property type="entry name" value="AS_sf"/>
</dbReference>
<feature type="domain" description="Amidase" evidence="1">
    <location>
        <begin position="27"/>
        <end position="405"/>
    </location>
</feature>
<dbReference type="Pfam" id="PF01425">
    <property type="entry name" value="Amidase"/>
    <property type="match status" value="1"/>
</dbReference>
<dbReference type="SUPFAM" id="SSF75304">
    <property type="entry name" value="Amidase signature (AS) enzymes"/>
    <property type="match status" value="1"/>
</dbReference>
<evidence type="ECO:0000313" key="2">
    <source>
        <dbReference type="EMBL" id="MBK5927387.1"/>
    </source>
</evidence>
<dbReference type="PANTHER" id="PTHR11895:SF151">
    <property type="entry name" value="GLUTAMYL-TRNA(GLN) AMIDOTRANSFERASE SUBUNIT A"/>
    <property type="match status" value="1"/>
</dbReference>
<gene>
    <name evidence="2" type="ORF">CCR87_08620</name>
</gene>
<dbReference type="AlphaFoldDB" id="A0A934TLK3"/>
<organism evidence="2 3">
    <name type="scientific">Rhodobaculum claviforme</name>
    <dbReference type="NCBI Taxonomy" id="1549854"/>
    <lineage>
        <taxon>Bacteria</taxon>
        <taxon>Pseudomonadati</taxon>
        <taxon>Pseudomonadota</taxon>
        <taxon>Alphaproteobacteria</taxon>
        <taxon>Rhodobacterales</taxon>
        <taxon>Paracoccaceae</taxon>
        <taxon>Rhodobaculum</taxon>
    </lineage>
</organism>
<dbReference type="InterPro" id="IPR023631">
    <property type="entry name" value="Amidase_dom"/>
</dbReference>
<name>A0A934TLK3_9RHOB</name>
<dbReference type="PANTHER" id="PTHR11895">
    <property type="entry name" value="TRANSAMIDASE"/>
    <property type="match status" value="1"/>
</dbReference>
<dbReference type="Proteomes" id="UP000706333">
    <property type="component" value="Unassembled WGS sequence"/>
</dbReference>
<accession>A0A934TLK3</accession>
<evidence type="ECO:0000313" key="3">
    <source>
        <dbReference type="Proteomes" id="UP000706333"/>
    </source>
</evidence>
<dbReference type="InterPro" id="IPR000120">
    <property type="entry name" value="Amidase"/>
</dbReference>
<reference evidence="2" key="1">
    <citation type="submission" date="2017-05" db="EMBL/GenBank/DDBJ databases">
        <authorList>
            <person name="Imhoff J.F."/>
            <person name="Rahn T."/>
            <person name="Kuenzel S."/>
            <person name="Neulinger S.C."/>
        </authorList>
    </citation>
    <scope>NUCLEOTIDE SEQUENCE</scope>
    <source>
        <strain evidence="2">LMG 28126</strain>
    </source>
</reference>
<evidence type="ECO:0000259" key="1">
    <source>
        <dbReference type="Pfam" id="PF01425"/>
    </source>
</evidence>
<dbReference type="Gene3D" id="3.90.1300.10">
    <property type="entry name" value="Amidase signature (AS) domain"/>
    <property type="match status" value="1"/>
</dbReference>